<gene>
    <name evidence="2" type="ORF">TWF718_005789</name>
</gene>
<feature type="region of interest" description="Disordered" evidence="1">
    <location>
        <begin position="1"/>
        <end position="20"/>
    </location>
</feature>
<dbReference type="EMBL" id="JAVHNR010000003">
    <property type="protein sequence ID" value="KAK6347969.1"/>
    <property type="molecule type" value="Genomic_DNA"/>
</dbReference>
<evidence type="ECO:0000256" key="1">
    <source>
        <dbReference type="SAM" id="MobiDB-lite"/>
    </source>
</evidence>
<name>A0AAN8MVN5_9PEZI</name>
<dbReference type="Proteomes" id="UP001313282">
    <property type="component" value="Unassembled WGS sequence"/>
</dbReference>
<accession>A0AAN8MVN5</accession>
<proteinExistence type="predicted"/>
<reference evidence="2 3" key="1">
    <citation type="submission" date="2019-10" db="EMBL/GenBank/DDBJ databases">
        <authorList>
            <person name="Palmer J.M."/>
        </authorList>
    </citation>
    <scope>NUCLEOTIDE SEQUENCE [LARGE SCALE GENOMIC DNA]</scope>
    <source>
        <strain evidence="2 3">TWF718</strain>
    </source>
</reference>
<protein>
    <submittedName>
        <fullName evidence="2">Uncharacterized protein</fullName>
    </submittedName>
</protein>
<dbReference type="AlphaFoldDB" id="A0AAN8MVN5"/>
<sequence>MGDNLQEPPESNDAPKPGVQATFVPPFGWTNRTADLQMDYYWNTNDGIGHEACTWRGITVDANAATMRNNRTAGDSLYIFSDTASNPNYYVWNLIENEIYKITEPKKWSDILQKMKGNKGKMTGIEVEIVEEI</sequence>
<evidence type="ECO:0000313" key="2">
    <source>
        <dbReference type="EMBL" id="KAK6347969.1"/>
    </source>
</evidence>
<keyword evidence="3" id="KW-1185">Reference proteome</keyword>
<organism evidence="2 3">
    <name type="scientific">Orbilia javanica</name>
    <dbReference type="NCBI Taxonomy" id="47235"/>
    <lineage>
        <taxon>Eukaryota</taxon>
        <taxon>Fungi</taxon>
        <taxon>Dikarya</taxon>
        <taxon>Ascomycota</taxon>
        <taxon>Pezizomycotina</taxon>
        <taxon>Orbiliomycetes</taxon>
        <taxon>Orbiliales</taxon>
        <taxon>Orbiliaceae</taxon>
        <taxon>Orbilia</taxon>
    </lineage>
</organism>
<evidence type="ECO:0000313" key="3">
    <source>
        <dbReference type="Proteomes" id="UP001313282"/>
    </source>
</evidence>
<comment type="caution">
    <text evidence="2">The sequence shown here is derived from an EMBL/GenBank/DDBJ whole genome shotgun (WGS) entry which is preliminary data.</text>
</comment>